<feature type="region of interest" description="Disordered" evidence="8">
    <location>
        <begin position="202"/>
        <end position="222"/>
    </location>
</feature>
<evidence type="ECO:0000256" key="6">
    <source>
        <dbReference type="ARBA" id="ARBA00023004"/>
    </source>
</evidence>
<evidence type="ECO:0000256" key="2">
    <source>
        <dbReference type="ARBA" id="ARBA00022559"/>
    </source>
</evidence>
<keyword evidence="6" id="KW-0408">Iron</keyword>
<dbReference type="OrthoDB" id="407298at2759"/>
<evidence type="ECO:0000313" key="10">
    <source>
        <dbReference type="EMBL" id="KAF2868647.1"/>
    </source>
</evidence>
<dbReference type="GO" id="GO:0004601">
    <property type="term" value="F:peroxidase activity"/>
    <property type="evidence" value="ECO:0007669"/>
    <property type="project" value="UniProtKB-KW"/>
</dbReference>
<dbReference type="Proteomes" id="UP000481861">
    <property type="component" value="Unassembled WGS sequence"/>
</dbReference>
<evidence type="ECO:0000256" key="4">
    <source>
        <dbReference type="ARBA" id="ARBA00022723"/>
    </source>
</evidence>
<name>A0A7C8IAU2_9PLEO</name>
<dbReference type="PROSITE" id="PS51405">
    <property type="entry name" value="HEME_HALOPEROXIDASE"/>
    <property type="match status" value="1"/>
</dbReference>
<dbReference type="PANTHER" id="PTHR33577:SF7">
    <property type="entry name" value="HEME HALOPEROXIDASE FAMILY PROFILE DOMAIN-CONTAINING PROTEIN"/>
    <property type="match status" value="1"/>
</dbReference>
<evidence type="ECO:0000256" key="3">
    <source>
        <dbReference type="ARBA" id="ARBA00022617"/>
    </source>
</evidence>
<dbReference type="SUPFAM" id="SSF47571">
    <property type="entry name" value="Cloroperoxidase"/>
    <property type="match status" value="1"/>
</dbReference>
<dbReference type="PANTHER" id="PTHR33577">
    <property type="entry name" value="STERIGMATOCYSTIN BIOSYNTHESIS PEROXIDASE STCC-RELATED"/>
    <property type="match status" value="1"/>
</dbReference>
<evidence type="ECO:0000256" key="5">
    <source>
        <dbReference type="ARBA" id="ARBA00023002"/>
    </source>
</evidence>
<keyword evidence="5" id="KW-0560">Oxidoreductase</keyword>
<comment type="cofactor">
    <cofactor evidence="1">
        <name>heme b</name>
        <dbReference type="ChEBI" id="CHEBI:60344"/>
    </cofactor>
</comment>
<dbReference type="EMBL" id="JAADJZ010000018">
    <property type="protein sequence ID" value="KAF2868647.1"/>
    <property type="molecule type" value="Genomic_DNA"/>
</dbReference>
<evidence type="ECO:0000256" key="1">
    <source>
        <dbReference type="ARBA" id="ARBA00001970"/>
    </source>
</evidence>
<comment type="caution">
    <text evidence="10">The sequence shown here is derived from an EMBL/GenBank/DDBJ whole genome shotgun (WGS) entry which is preliminary data.</text>
</comment>
<proteinExistence type="inferred from homology"/>
<evidence type="ECO:0000256" key="7">
    <source>
        <dbReference type="ARBA" id="ARBA00025795"/>
    </source>
</evidence>
<evidence type="ECO:0000259" key="9">
    <source>
        <dbReference type="PROSITE" id="PS51405"/>
    </source>
</evidence>
<sequence>MMNTLANHGYLPRDGRNITKENAANALKAALNFDGALASLMFDQAVIVNPEPNATFFTLDHLNQHNVLEHDASMSRSDAFFGNNHVYNETIFNQTRQYWTAPMLNATMLANGKLARQIESRAFNPNYTFTKSTEEFSIGEVCAPIIAFGDVDAGTVNRTLVEYLFENERLPFELGWTTRGEPVDLQRILAVSETIRSATNLLTPAEPASSTKAESPHGAGRRDVHFGFEL</sequence>
<reference evidence="10 11" key="1">
    <citation type="submission" date="2020-01" db="EMBL/GenBank/DDBJ databases">
        <authorList>
            <consortium name="DOE Joint Genome Institute"/>
            <person name="Haridas S."/>
            <person name="Albert R."/>
            <person name="Binder M."/>
            <person name="Bloem J."/>
            <person name="Labutti K."/>
            <person name="Salamov A."/>
            <person name="Andreopoulos B."/>
            <person name="Baker S.E."/>
            <person name="Barry K."/>
            <person name="Bills G."/>
            <person name="Bluhm B.H."/>
            <person name="Cannon C."/>
            <person name="Castanera R."/>
            <person name="Culley D.E."/>
            <person name="Daum C."/>
            <person name="Ezra D."/>
            <person name="Gonzalez J.B."/>
            <person name="Henrissat B."/>
            <person name="Kuo A."/>
            <person name="Liang C."/>
            <person name="Lipzen A."/>
            <person name="Lutzoni F."/>
            <person name="Magnuson J."/>
            <person name="Mondo S."/>
            <person name="Nolan M."/>
            <person name="Ohm R."/>
            <person name="Pangilinan J."/>
            <person name="Park H.-J.H."/>
            <person name="Ramirez L."/>
            <person name="Alfaro M."/>
            <person name="Sun H."/>
            <person name="Tritt A."/>
            <person name="Yoshinaga Y."/>
            <person name="Zwiers L.-H.L."/>
            <person name="Turgeon B.G."/>
            <person name="Goodwin S.B."/>
            <person name="Spatafora J.W."/>
            <person name="Crous P.W."/>
            <person name="Grigoriev I.V."/>
        </authorList>
    </citation>
    <scope>NUCLEOTIDE SEQUENCE [LARGE SCALE GENOMIC DNA]</scope>
    <source>
        <strain evidence="10 11">CBS 611.86</strain>
    </source>
</reference>
<dbReference type="AlphaFoldDB" id="A0A7C8IAU2"/>
<keyword evidence="4" id="KW-0479">Metal-binding</keyword>
<keyword evidence="3" id="KW-0349">Heme</keyword>
<protein>
    <submittedName>
        <fullName evidence="10">Chloroperoxidase</fullName>
    </submittedName>
</protein>
<feature type="domain" description="Heme haloperoxidase family profile" evidence="9">
    <location>
        <begin position="1"/>
        <end position="190"/>
    </location>
</feature>
<dbReference type="Gene3D" id="1.10.489.10">
    <property type="entry name" value="Chloroperoxidase-like"/>
    <property type="match status" value="1"/>
</dbReference>
<comment type="similarity">
    <text evidence="7">Belongs to the chloroperoxidase family.</text>
</comment>
<organism evidence="10 11">
    <name type="scientific">Massariosphaeria phaeospora</name>
    <dbReference type="NCBI Taxonomy" id="100035"/>
    <lineage>
        <taxon>Eukaryota</taxon>
        <taxon>Fungi</taxon>
        <taxon>Dikarya</taxon>
        <taxon>Ascomycota</taxon>
        <taxon>Pezizomycotina</taxon>
        <taxon>Dothideomycetes</taxon>
        <taxon>Pleosporomycetidae</taxon>
        <taxon>Pleosporales</taxon>
        <taxon>Pleosporales incertae sedis</taxon>
        <taxon>Massariosphaeria</taxon>
    </lineage>
</organism>
<keyword evidence="11" id="KW-1185">Reference proteome</keyword>
<dbReference type="Pfam" id="PF01328">
    <property type="entry name" value="Peroxidase_2"/>
    <property type="match status" value="1"/>
</dbReference>
<dbReference type="InterPro" id="IPR036851">
    <property type="entry name" value="Chloroperoxidase-like_sf"/>
</dbReference>
<keyword evidence="2 10" id="KW-0575">Peroxidase</keyword>
<dbReference type="InterPro" id="IPR000028">
    <property type="entry name" value="Chloroperoxidase"/>
</dbReference>
<evidence type="ECO:0000313" key="11">
    <source>
        <dbReference type="Proteomes" id="UP000481861"/>
    </source>
</evidence>
<gene>
    <name evidence="10" type="ORF">BDV95DRAFT_578947</name>
</gene>
<dbReference type="GO" id="GO:0046872">
    <property type="term" value="F:metal ion binding"/>
    <property type="evidence" value="ECO:0007669"/>
    <property type="project" value="UniProtKB-KW"/>
</dbReference>
<evidence type="ECO:0000256" key="8">
    <source>
        <dbReference type="SAM" id="MobiDB-lite"/>
    </source>
</evidence>
<feature type="compositionally biased region" description="Polar residues" evidence="8">
    <location>
        <begin position="202"/>
        <end position="213"/>
    </location>
</feature>
<accession>A0A7C8IAU2</accession>